<dbReference type="InterPro" id="IPR017657">
    <property type="entry name" value="L-lysine_6-transaminase"/>
</dbReference>
<dbReference type="EMBL" id="MQWB01000001">
    <property type="protein sequence ID" value="OZC03475.1"/>
    <property type="molecule type" value="Genomic_DNA"/>
</dbReference>
<comment type="cofactor">
    <cofactor evidence="1">
        <name>pyridoxal 5'-phosphate</name>
        <dbReference type="ChEBI" id="CHEBI:597326"/>
    </cofactor>
</comment>
<keyword evidence="5" id="KW-0808">Transferase</keyword>
<reference evidence="10 11" key="1">
    <citation type="submission" date="2016-11" db="EMBL/GenBank/DDBJ databases">
        <title>Study of marine rhodopsin-containing bacteria.</title>
        <authorList>
            <person name="Yoshizawa S."/>
            <person name="Kumagai Y."/>
            <person name="Kogure K."/>
        </authorList>
    </citation>
    <scope>NUCLEOTIDE SEQUENCE [LARGE SCALE GENOMIC DNA]</scope>
    <source>
        <strain evidence="10 11">SG-29</strain>
    </source>
</reference>
<dbReference type="Pfam" id="PF00202">
    <property type="entry name" value="Aminotran_3"/>
    <property type="match status" value="1"/>
</dbReference>
<evidence type="ECO:0000313" key="11">
    <source>
        <dbReference type="Proteomes" id="UP000216446"/>
    </source>
</evidence>
<dbReference type="OrthoDB" id="9801052at2"/>
<dbReference type="Proteomes" id="UP000216446">
    <property type="component" value="Unassembled WGS sequence"/>
</dbReference>
<evidence type="ECO:0000256" key="9">
    <source>
        <dbReference type="RuleBase" id="RU003560"/>
    </source>
</evidence>
<comment type="caution">
    <text evidence="10">The sequence shown here is derived from an EMBL/GenBank/DDBJ whole genome shotgun (WGS) entry which is preliminary data.</text>
</comment>
<evidence type="ECO:0000256" key="3">
    <source>
        <dbReference type="ARBA" id="ARBA00013071"/>
    </source>
</evidence>
<evidence type="ECO:0000256" key="7">
    <source>
        <dbReference type="ARBA" id="ARBA00030921"/>
    </source>
</evidence>
<keyword evidence="11" id="KW-1185">Reference proteome</keyword>
<name>A0A259U0C5_9BACT</name>
<evidence type="ECO:0000256" key="1">
    <source>
        <dbReference type="ARBA" id="ARBA00001933"/>
    </source>
</evidence>
<proteinExistence type="inferred from homology"/>
<dbReference type="CDD" id="cd00610">
    <property type="entry name" value="OAT_like"/>
    <property type="match status" value="1"/>
</dbReference>
<dbReference type="RefSeq" id="WP_094548876.1">
    <property type="nucleotide sequence ID" value="NZ_MQWB01000001.1"/>
</dbReference>
<accession>A0A259U0C5</accession>
<dbReference type="AlphaFoldDB" id="A0A259U0C5"/>
<dbReference type="GO" id="GO:0017000">
    <property type="term" value="P:antibiotic biosynthetic process"/>
    <property type="evidence" value="ECO:0007669"/>
    <property type="project" value="InterPro"/>
</dbReference>
<evidence type="ECO:0000256" key="4">
    <source>
        <dbReference type="ARBA" id="ARBA00022576"/>
    </source>
</evidence>
<dbReference type="NCBIfam" id="TIGR03251">
    <property type="entry name" value="LAT_fam"/>
    <property type="match status" value="1"/>
</dbReference>
<dbReference type="InterPro" id="IPR015421">
    <property type="entry name" value="PyrdxlP-dep_Trfase_major"/>
</dbReference>
<dbReference type="PIRSF" id="PIRSF000521">
    <property type="entry name" value="Transaminase_4ab_Lys_Orn"/>
    <property type="match status" value="1"/>
</dbReference>
<dbReference type="Gene3D" id="3.90.1150.10">
    <property type="entry name" value="Aspartate Aminotransferase, domain 1"/>
    <property type="match status" value="1"/>
</dbReference>
<dbReference type="Gene3D" id="3.40.640.10">
    <property type="entry name" value="Type I PLP-dependent aspartate aminotransferase-like (Major domain)"/>
    <property type="match status" value="1"/>
</dbReference>
<dbReference type="InterPro" id="IPR005814">
    <property type="entry name" value="Aminotrans_3"/>
</dbReference>
<dbReference type="EC" id="2.6.1.36" evidence="3"/>
<comment type="similarity">
    <text evidence="2 9">Belongs to the class-III pyridoxal-phosphate-dependent aminotransferase family.</text>
</comment>
<dbReference type="PANTHER" id="PTHR43206:SF2">
    <property type="entry name" value="4-AMINOBUTYRATE AMINOTRANSFERASE GABT"/>
    <property type="match status" value="1"/>
</dbReference>
<gene>
    <name evidence="10" type="ORF">BSZ36_11070</name>
</gene>
<organism evidence="10 11">
    <name type="scientific">Rubricoccus marinus</name>
    <dbReference type="NCBI Taxonomy" id="716817"/>
    <lineage>
        <taxon>Bacteria</taxon>
        <taxon>Pseudomonadati</taxon>
        <taxon>Rhodothermota</taxon>
        <taxon>Rhodothermia</taxon>
        <taxon>Rhodothermales</taxon>
        <taxon>Rubricoccaceae</taxon>
        <taxon>Rubricoccus</taxon>
    </lineage>
</organism>
<dbReference type="InterPro" id="IPR015422">
    <property type="entry name" value="PyrdxlP-dep_Trfase_small"/>
</dbReference>
<keyword evidence="6 9" id="KW-0663">Pyridoxal phosphate</keyword>
<evidence type="ECO:0000256" key="6">
    <source>
        <dbReference type="ARBA" id="ARBA00022898"/>
    </source>
</evidence>
<keyword evidence="4" id="KW-0032">Aminotransferase</keyword>
<dbReference type="PANTHER" id="PTHR43206">
    <property type="entry name" value="AMINOTRANSFERASE"/>
    <property type="match status" value="1"/>
</dbReference>
<evidence type="ECO:0000256" key="5">
    <source>
        <dbReference type="ARBA" id="ARBA00022679"/>
    </source>
</evidence>
<dbReference type="SUPFAM" id="SSF53383">
    <property type="entry name" value="PLP-dependent transferases"/>
    <property type="match status" value="1"/>
</dbReference>
<dbReference type="GO" id="GO:0009450">
    <property type="term" value="P:gamma-aminobutyric acid catabolic process"/>
    <property type="evidence" value="ECO:0007669"/>
    <property type="project" value="TreeGrafter"/>
</dbReference>
<dbReference type="GO" id="GO:0045484">
    <property type="term" value="F:L-lysine 6-transaminase activity"/>
    <property type="evidence" value="ECO:0007669"/>
    <property type="project" value="UniProtKB-EC"/>
</dbReference>
<dbReference type="InParanoid" id="A0A259U0C5"/>
<dbReference type="InterPro" id="IPR015424">
    <property type="entry name" value="PyrdxlP-dep_Trfase"/>
</dbReference>
<sequence length="447" mass="49491">MQVLDTPPKALPSATDVRDILGRHILADGYNMVLDMDQSQGIYLRDAVTGKDYVDLFTFYASNPLGMNHPGLAGPSPEAQAFRARLMDAAVNKVANSDIYTPHYARFVQTFERVGIPAELPHAFFVSGGALAIENALKVAFDWKVRKNIAAGRGEIGSQVMHFQQAFHGRSGYTMSLTNTDPNKVRYFPKFDWPRISNPVIRYGEDVEAREAQAIAEAEAAFAANPHDIAAIIIEPIQGEGGDNHFRPAFFQALRTLADEHEALLVFDEVQTGVGLTGTMWAWQGIGVQPDIMAFGKKSQVCGILASRRIDEVEDNVFEKSSRINSTWGGNLVDMVRFDRFLEVIEEHDLVGNAWRQGEHLLGRLRAMEERFESVTHARGRGLMCAFDLASGDERDAVAKRAYEHGAIVLGCGERSIRFRPALTIDRDGLDEGLAILERSLTDVLEA</sequence>
<evidence type="ECO:0000313" key="10">
    <source>
        <dbReference type="EMBL" id="OZC03475.1"/>
    </source>
</evidence>
<evidence type="ECO:0000256" key="8">
    <source>
        <dbReference type="ARBA" id="ARBA00050040"/>
    </source>
</evidence>
<protein>
    <recommendedName>
        <fullName evidence="8">L-lysine-epsilon aminotransferase</fullName>
        <ecNumber evidence="3">2.6.1.36</ecNumber>
    </recommendedName>
    <alternativeName>
        <fullName evidence="7">Lysine 6-aminotransferase</fullName>
    </alternativeName>
</protein>
<dbReference type="GO" id="GO:0030170">
    <property type="term" value="F:pyridoxal phosphate binding"/>
    <property type="evidence" value="ECO:0007669"/>
    <property type="project" value="InterPro"/>
</dbReference>
<evidence type="ECO:0000256" key="2">
    <source>
        <dbReference type="ARBA" id="ARBA00008954"/>
    </source>
</evidence>